<gene>
    <name evidence="2" type="ORF">HanXRQr2_Chr16g0726131</name>
</gene>
<sequence length="66" mass="7163">MTNWVFLLMTDHFFSGLASPFRIPATNRPNSCTINASWGRSVAILNSLGSGIHPSDKSAHLEFATA</sequence>
<evidence type="ECO:0000313" key="2">
    <source>
        <dbReference type="EMBL" id="KAF5758159.1"/>
    </source>
</evidence>
<evidence type="ECO:0000256" key="1">
    <source>
        <dbReference type="SAM" id="SignalP"/>
    </source>
</evidence>
<reference evidence="2" key="1">
    <citation type="journal article" date="2017" name="Nature">
        <title>The sunflower genome provides insights into oil metabolism, flowering and Asterid evolution.</title>
        <authorList>
            <person name="Badouin H."/>
            <person name="Gouzy J."/>
            <person name="Grassa C.J."/>
            <person name="Murat F."/>
            <person name="Staton S.E."/>
            <person name="Cottret L."/>
            <person name="Lelandais-Briere C."/>
            <person name="Owens G.L."/>
            <person name="Carrere S."/>
            <person name="Mayjonade B."/>
            <person name="Legrand L."/>
            <person name="Gill N."/>
            <person name="Kane N.C."/>
            <person name="Bowers J.E."/>
            <person name="Hubner S."/>
            <person name="Bellec A."/>
            <person name="Berard A."/>
            <person name="Berges H."/>
            <person name="Blanchet N."/>
            <person name="Boniface M.C."/>
            <person name="Brunel D."/>
            <person name="Catrice O."/>
            <person name="Chaidir N."/>
            <person name="Claudel C."/>
            <person name="Donnadieu C."/>
            <person name="Faraut T."/>
            <person name="Fievet G."/>
            <person name="Helmstetter N."/>
            <person name="King M."/>
            <person name="Knapp S.J."/>
            <person name="Lai Z."/>
            <person name="Le Paslier M.C."/>
            <person name="Lippi Y."/>
            <person name="Lorenzon L."/>
            <person name="Mandel J.R."/>
            <person name="Marage G."/>
            <person name="Marchand G."/>
            <person name="Marquand E."/>
            <person name="Bret-Mestries E."/>
            <person name="Morien E."/>
            <person name="Nambeesan S."/>
            <person name="Nguyen T."/>
            <person name="Pegot-Espagnet P."/>
            <person name="Pouilly N."/>
            <person name="Raftis F."/>
            <person name="Sallet E."/>
            <person name="Schiex T."/>
            <person name="Thomas J."/>
            <person name="Vandecasteele C."/>
            <person name="Vares D."/>
            <person name="Vear F."/>
            <person name="Vautrin S."/>
            <person name="Crespi M."/>
            <person name="Mangin B."/>
            <person name="Burke J.M."/>
            <person name="Salse J."/>
            <person name="Munos S."/>
            <person name="Vincourt P."/>
            <person name="Rieseberg L.H."/>
            <person name="Langlade N.B."/>
        </authorList>
    </citation>
    <scope>NUCLEOTIDE SEQUENCE</scope>
    <source>
        <tissue evidence="2">Leaves</tissue>
    </source>
</reference>
<keyword evidence="1" id="KW-0732">Signal</keyword>
<organism evidence="2 3">
    <name type="scientific">Helianthus annuus</name>
    <name type="common">Common sunflower</name>
    <dbReference type="NCBI Taxonomy" id="4232"/>
    <lineage>
        <taxon>Eukaryota</taxon>
        <taxon>Viridiplantae</taxon>
        <taxon>Streptophyta</taxon>
        <taxon>Embryophyta</taxon>
        <taxon>Tracheophyta</taxon>
        <taxon>Spermatophyta</taxon>
        <taxon>Magnoliopsida</taxon>
        <taxon>eudicotyledons</taxon>
        <taxon>Gunneridae</taxon>
        <taxon>Pentapetalae</taxon>
        <taxon>asterids</taxon>
        <taxon>campanulids</taxon>
        <taxon>Asterales</taxon>
        <taxon>Asteraceae</taxon>
        <taxon>Asteroideae</taxon>
        <taxon>Heliantheae alliance</taxon>
        <taxon>Heliantheae</taxon>
        <taxon>Helianthus</taxon>
    </lineage>
</organism>
<accession>A0A9K3DMS8</accession>
<dbReference type="AlphaFoldDB" id="A0A9K3DMS8"/>
<dbReference type="EMBL" id="MNCJ02000331">
    <property type="protein sequence ID" value="KAF5758159.1"/>
    <property type="molecule type" value="Genomic_DNA"/>
</dbReference>
<dbReference type="Proteomes" id="UP000215914">
    <property type="component" value="Unassembled WGS sequence"/>
</dbReference>
<reference evidence="2" key="2">
    <citation type="submission" date="2020-06" db="EMBL/GenBank/DDBJ databases">
        <title>Helianthus annuus Genome sequencing and assembly Release 2.</title>
        <authorList>
            <person name="Gouzy J."/>
            <person name="Langlade N."/>
            <person name="Munos S."/>
        </authorList>
    </citation>
    <scope>NUCLEOTIDE SEQUENCE</scope>
    <source>
        <tissue evidence="2">Leaves</tissue>
    </source>
</reference>
<feature type="signal peptide" evidence="1">
    <location>
        <begin position="1"/>
        <end position="20"/>
    </location>
</feature>
<keyword evidence="3" id="KW-1185">Reference proteome</keyword>
<feature type="chain" id="PRO_5039954958" evidence="1">
    <location>
        <begin position="21"/>
        <end position="66"/>
    </location>
</feature>
<protein>
    <submittedName>
        <fullName evidence="2">Uncharacterized protein</fullName>
    </submittedName>
</protein>
<comment type="caution">
    <text evidence="2">The sequence shown here is derived from an EMBL/GenBank/DDBJ whole genome shotgun (WGS) entry which is preliminary data.</text>
</comment>
<proteinExistence type="predicted"/>
<name>A0A9K3DMS8_HELAN</name>
<evidence type="ECO:0000313" key="3">
    <source>
        <dbReference type="Proteomes" id="UP000215914"/>
    </source>
</evidence>
<dbReference type="Gramene" id="mRNA:HanXRQr2_Chr16g0726131">
    <property type="protein sequence ID" value="CDS:HanXRQr2_Chr16g0726131.1"/>
    <property type="gene ID" value="HanXRQr2_Chr16g0726131"/>
</dbReference>